<organism evidence="1 2">
    <name type="scientific">Asticcacaulis benevestitus DSM 16100 = ATCC BAA-896</name>
    <dbReference type="NCBI Taxonomy" id="1121022"/>
    <lineage>
        <taxon>Bacteria</taxon>
        <taxon>Pseudomonadati</taxon>
        <taxon>Pseudomonadota</taxon>
        <taxon>Alphaproteobacteria</taxon>
        <taxon>Caulobacterales</taxon>
        <taxon>Caulobacteraceae</taxon>
        <taxon>Asticcacaulis</taxon>
    </lineage>
</organism>
<protein>
    <recommendedName>
        <fullName evidence="3">Glycosyltransferase subfamily 4-like N-terminal domain-containing protein</fullName>
    </recommendedName>
</protein>
<accession>V4PME2</accession>
<evidence type="ECO:0000313" key="2">
    <source>
        <dbReference type="Proteomes" id="UP000017837"/>
    </source>
</evidence>
<dbReference type="PATRIC" id="fig|1121022.4.peg.2790"/>
<sequence length="403" mass="44717">MQSIHHNFQEADLADAKVLYLTKLMPYGRAMAGDAVYSRGIIEALSTLARVEVLCASSTEGLNAFGKAKWHIGGSVRKGRAGSVFSSLPNVAWKGRTNGYHKNLDALLRQDWDIIVLDNLGSVHCLPKCLKYKLIHPDVRLVYISHEYEYLTRRQKYKSYKLSPLVTFAAKIDELKVKRAELQLLKSVDLVTVINEGDKATFESLSPHVPYYLFPPGYSERVVEARCIDSTTPRQVLLFGGRESEQKRQILRDWLEIACAPLRQMGISIVVAGAMDSALREHIERAHPEVIVRGYVSDIEALMAECRIGIIADTVGGGFKLRLLSYVFHRLPIMGVTGAVSGLPTPAGLGYLEASNLVSLTDLIIEHIDNSDYLNGMQKKAFDDCLGKFDAISAANGLLKRLL</sequence>
<keyword evidence="2" id="KW-1185">Reference proteome</keyword>
<evidence type="ECO:0008006" key="3">
    <source>
        <dbReference type="Google" id="ProtNLM"/>
    </source>
</evidence>
<dbReference type="eggNOG" id="COG0438">
    <property type="taxonomic scope" value="Bacteria"/>
</dbReference>
<dbReference type="Gene3D" id="3.40.50.2000">
    <property type="entry name" value="Glycogen Phosphorylase B"/>
    <property type="match status" value="1"/>
</dbReference>
<dbReference type="OrthoDB" id="9807209at2"/>
<dbReference type="SUPFAM" id="SSF53756">
    <property type="entry name" value="UDP-Glycosyltransferase/glycogen phosphorylase"/>
    <property type="match status" value="1"/>
</dbReference>
<name>V4PME2_9CAUL</name>
<comment type="caution">
    <text evidence="1">The sequence shown here is derived from an EMBL/GenBank/DDBJ whole genome shotgun (WGS) entry which is preliminary data.</text>
</comment>
<dbReference type="Pfam" id="PF13692">
    <property type="entry name" value="Glyco_trans_1_4"/>
    <property type="match status" value="1"/>
</dbReference>
<gene>
    <name evidence="1" type="ORF">ABENE_13715</name>
</gene>
<evidence type="ECO:0000313" key="1">
    <source>
        <dbReference type="EMBL" id="ESQ89431.1"/>
    </source>
</evidence>
<reference evidence="1 2" key="1">
    <citation type="journal article" date="2014" name="Nature">
        <title>Sequential evolution of bacterial morphology by co-option of a developmental regulator.</title>
        <authorList>
            <person name="Jiang C."/>
            <person name="Brown P.J."/>
            <person name="Ducret A."/>
            <person name="Brun Y.V."/>
        </authorList>
    </citation>
    <scope>NUCLEOTIDE SEQUENCE [LARGE SCALE GENOMIC DNA]</scope>
    <source>
        <strain evidence="1 2">DSM 16100</strain>
    </source>
</reference>
<proteinExistence type="predicted"/>
<dbReference type="Proteomes" id="UP000017837">
    <property type="component" value="Unassembled WGS sequence"/>
</dbReference>
<dbReference type="EMBL" id="AWGB01000029">
    <property type="protein sequence ID" value="ESQ89431.1"/>
    <property type="molecule type" value="Genomic_DNA"/>
</dbReference>
<dbReference type="AlphaFoldDB" id="V4PME2"/>
<dbReference type="STRING" id="1121022.GCA_000376105_03259"/>
<dbReference type="RefSeq" id="WP_018082929.1">
    <property type="nucleotide sequence ID" value="NZ_AQWM01000021.1"/>
</dbReference>